<dbReference type="AlphaFoldDB" id="A0A8S3BFE2"/>
<dbReference type="EMBL" id="CAJOBI010153238">
    <property type="protein sequence ID" value="CAF4819966.1"/>
    <property type="molecule type" value="Genomic_DNA"/>
</dbReference>
<evidence type="ECO:0000256" key="1">
    <source>
        <dbReference type="PROSITE-ProRule" id="PRU00221"/>
    </source>
</evidence>
<reference evidence="2" key="1">
    <citation type="submission" date="2021-02" db="EMBL/GenBank/DDBJ databases">
        <authorList>
            <person name="Nowell W R."/>
        </authorList>
    </citation>
    <scope>NUCLEOTIDE SEQUENCE</scope>
</reference>
<dbReference type="InterPro" id="IPR015943">
    <property type="entry name" value="WD40/YVTN_repeat-like_dom_sf"/>
</dbReference>
<feature type="non-terminal residue" evidence="2">
    <location>
        <position position="1"/>
    </location>
</feature>
<accession>A0A8S3BFE2</accession>
<organism evidence="2 3">
    <name type="scientific">Rotaria magnacalcarata</name>
    <dbReference type="NCBI Taxonomy" id="392030"/>
    <lineage>
        <taxon>Eukaryota</taxon>
        <taxon>Metazoa</taxon>
        <taxon>Spiralia</taxon>
        <taxon>Gnathifera</taxon>
        <taxon>Rotifera</taxon>
        <taxon>Eurotatoria</taxon>
        <taxon>Bdelloidea</taxon>
        <taxon>Philodinida</taxon>
        <taxon>Philodinidae</taxon>
        <taxon>Rotaria</taxon>
    </lineage>
</organism>
<name>A0A8S3BFE2_9BILA</name>
<dbReference type="PROSITE" id="PS50294">
    <property type="entry name" value="WD_REPEATS_REGION"/>
    <property type="match status" value="1"/>
</dbReference>
<gene>
    <name evidence="2" type="ORF">SMN809_LOCUS47997</name>
</gene>
<feature type="repeat" description="WD" evidence="1">
    <location>
        <begin position="10"/>
        <end position="45"/>
    </location>
</feature>
<protein>
    <submittedName>
        <fullName evidence="2">Uncharacterized protein</fullName>
    </submittedName>
</protein>
<dbReference type="Gene3D" id="2.130.10.10">
    <property type="entry name" value="YVTN repeat-like/Quinoprotein amine dehydrogenase"/>
    <property type="match status" value="1"/>
</dbReference>
<dbReference type="InterPro" id="IPR001680">
    <property type="entry name" value="WD40_rpt"/>
</dbReference>
<proteinExistence type="predicted"/>
<dbReference type="SUPFAM" id="SSF50978">
    <property type="entry name" value="WD40 repeat-like"/>
    <property type="match status" value="1"/>
</dbReference>
<comment type="caution">
    <text evidence="2">The sequence shown here is derived from an EMBL/GenBank/DDBJ whole genome shotgun (WGS) entry which is preliminary data.</text>
</comment>
<dbReference type="PROSITE" id="PS50082">
    <property type="entry name" value="WD_REPEATS_2"/>
    <property type="match status" value="1"/>
</dbReference>
<evidence type="ECO:0000313" key="2">
    <source>
        <dbReference type="EMBL" id="CAF4819966.1"/>
    </source>
</evidence>
<dbReference type="Proteomes" id="UP000676336">
    <property type="component" value="Unassembled WGS sequence"/>
</dbReference>
<evidence type="ECO:0000313" key="3">
    <source>
        <dbReference type="Proteomes" id="UP000676336"/>
    </source>
</evidence>
<sequence length="45" mass="5230">LDNGEHLITLSAHIRTINNLLFDEDQDCLISVGEDNLIHRWNIEE</sequence>
<dbReference type="InterPro" id="IPR036322">
    <property type="entry name" value="WD40_repeat_dom_sf"/>
</dbReference>
<keyword evidence="1" id="KW-0853">WD repeat</keyword>